<sequence length="235" mass="24333">MRPLSQSLRLLGLSLLALGLLLALSPTAAAHTTVTAAARGIDEPTRIIAGDPIFSGTVSRCSIGAAVRTATGTGGFLTAYPCGRPGDVVRSPDGTYGTVRWVDPELGVAFVETDEDWILTPHVRTSPGGALKTIDGSREAPIGASLCRSGSTTGWHCGTIQAKNQDVRFTWGTVIGLTRTSVCAEPGDTGGPFISGSQLQGILLGGGGSCRTGGYTYFVPINPVLAKYRLMLVTV</sequence>
<dbReference type="InterPro" id="IPR001254">
    <property type="entry name" value="Trypsin_dom"/>
</dbReference>
<accession>A0ABP5EZJ6</accession>
<gene>
    <name evidence="8" type="ORF">GCM10009799_46180</name>
</gene>
<evidence type="ECO:0000259" key="7">
    <source>
        <dbReference type="Pfam" id="PF00089"/>
    </source>
</evidence>
<keyword evidence="6" id="KW-0732">Signal</keyword>
<dbReference type="PRINTS" id="PR00861">
    <property type="entry name" value="ALYTICPTASE"/>
</dbReference>
<evidence type="ECO:0000313" key="8">
    <source>
        <dbReference type="EMBL" id="GAA2012626.1"/>
    </source>
</evidence>
<feature type="signal peptide" evidence="6">
    <location>
        <begin position="1"/>
        <end position="30"/>
    </location>
</feature>
<dbReference type="Pfam" id="PF00089">
    <property type="entry name" value="Trypsin"/>
    <property type="match status" value="1"/>
</dbReference>
<evidence type="ECO:0000256" key="3">
    <source>
        <dbReference type="ARBA" id="ARBA00022801"/>
    </source>
</evidence>
<reference evidence="9" key="1">
    <citation type="journal article" date="2019" name="Int. J. Syst. Evol. Microbiol.">
        <title>The Global Catalogue of Microorganisms (GCM) 10K type strain sequencing project: providing services to taxonomists for standard genome sequencing and annotation.</title>
        <authorList>
            <consortium name="The Broad Institute Genomics Platform"/>
            <consortium name="The Broad Institute Genome Sequencing Center for Infectious Disease"/>
            <person name="Wu L."/>
            <person name="Ma J."/>
        </authorList>
    </citation>
    <scope>NUCLEOTIDE SEQUENCE [LARGE SCALE GENOMIC DNA]</scope>
    <source>
        <strain evidence="9">JCM 15313</strain>
    </source>
</reference>
<dbReference type="CDD" id="cd21112">
    <property type="entry name" value="alphaLP-like"/>
    <property type="match status" value="1"/>
</dbReference>
<evidence type="ECO:0000256" key="6">
    <source>
        <dbReference type="SAM" id="SignalP"/>
    </source>
</evidence>
<proteinExistence type="inferred from homology"/>
<dbReference type="Proteomes" id="UP001501585">
    <property type="component" value="Unassembled WGS sequence"/>
</dbReference>
<evidence type="ECO:0000313" key="9">
    <source>
        <dbReference type="Proteomes" id="UP001501585"/>
    </source>
</evidence>
<dbReference type="RefSeq" id="WP_344108261.1">
    <property type="nucleotide sequence ID" value="NZ_BAAAPC010000025.1"/>
</dbReference>
<name>A0ABP5EZJ6_9ACTN</name>
<keyword evidence="5" id="KW-1015">Disulfide bond</keyword>
<keyword evidence="2" id="KW-0645">Protease</keyword>
<dbReference type="PIRSF" id="PIRSF001134">
    <property type="entry name" value="Streptogrisin"/>
    <property type="match status" value="1"/>
</dbReference>
<evidence type="ECO:0000256" key="4">
    <source>
        <dbReference type="ARBA" id="ARBA00022825"/>
    </source>
</evidence>
<keyword evidence="9" id="KW-1185">Reference proteome</keyword>
<dbReference type="EMBL" id="BAAAPC010000025">
    <property type="protein sequence ID" value="GAA2012626.1"/>
    <property type="molecule type" value="Genomic_DNA"/>
</dbReference>
<organism evidence="8 9">
    <name type="scientific">Nocardiopsis rhodophaea</name>
    <dbReference type="NCBI Taxonomy" id="280238"/>
    <lineage>
        <taxon>Bacteria</taxon>
        <taxon>Bacillati</taxon>
        <taxon>Actinomycetota</taxon>
        <taxon>Actinomycetes</taxon>
        <taxon>Streptosporangiales</taxon>
        <taxon>Nocardiopsidaceae</taxon>
        <taxon>Nocardiopsis</taxon>
    </lineage>
</organism>
<keyword evidence="4" id="KW-0720">Serine protease</keyword>
<evidence type="ECO:0000256" key="1">
    <source>
        <dbReference type="ARBA" id="ARBA00007664"/>
    </source>
</evidence>
<dbReference type="InterPro" id="IPR043504">
    <property type="entry name" value="Peptidase_S1_PA_chymotrypsin"/>
</dbReference>
<dbReference type="Gene3D" id="2.40.10.10">
    <property type="entry name" value="Trypsin-like serine proteases"/>
    <property type="match status" value="2"/>
</dbReference>
<dbReference type="InterPro" id="IPR009003">
    <property type="entry name" value="Peptidase_S1_PA"/>
</dbReference>
<feature type="chain" id="PRO_5046454271" description="Peptidase S1 domain-containing protein" evidence="6">
    <location>
        <begin position="31"/>
        <end position="235"/>
    </location>
</feature>
<evidence type="ECO:0000256" key="2">
    <source>
        <dbReference type="ARBA" id="ARBA00022670"/>
    </source>
</evidence>
<feature type="domain" description="Peptidase S1" evidence="7">
    <location>
        <begin position="108"/>
        <end position="224"/>
    </location>
</feature>
<dbReference type="InterPro" id="IPR001316">
    <property type="entry name" value="Pept_S1A_streptogrisin"/>
</dbReference>
<comment type="similarity">
    <text evidence="1">Belongs to the peptidase S1 family.</text>
</comment>
<dbReference type="SUPFAM" id="SSF50494">
    <property type="entry name" value="Trypsin-like serine proteases"/>
    <property type="match status" value="1"/>
</dbReference>
<keyword evidence="3" id="KW-0378">Hydrolase</keyword>
<evidence type="ECO:0000256" key="5">
    <source>
        <dbReference type="ARBA" id="ARBA00023157"/>
    </source>
</evidence>
<comment type="caution">
    <text evidence="8">The sequence shown here is derived from an EMBL/GenBank/DDBJ whole genome shotgun (WGS) entry which is preliminary data.</text>
</comment>
<protein>
    <recommendedName>
        <fullName evidence="7">Peptidase S1 domain-containing protein</fullName>
    </recommendedName>
</protein>